<dbReference type="PRINTS" id="PR00463">
    <property type="entry name" value="EP450I"/>
</dbReference>
<comment type="cofactor">
    <cofactor evidence="5">
        <name>heme</name>
        <dbReference type="ChEBI" id="CHEBI:30413"/>
    </cofactor>
</comment>
<evidence type="ECO:0000256" key="7">
    <source>
        <dbReference type="SAM" id="Phobius"/>
    </source>
</evidence>
<keyword evidence="7" id="KW-1133">Transmembrane helix</keyword>
<proteinExistence type="inferred from homology"/>
<dbReference type="InterPro" id="IPR017972">
    <property type="entry name" value="Cyt_P450_CS"/>
</dbReference>
<evidence type="ECO:0000256" key="1">
    <source>
        <dbReference type="ARBA" id="ARBA00010617"/>
    </source>
</evidence>
<evidence type="ECO:0000256" key="2">
    <source>
        <dbReference type="ARBA" id="ARBA00022617"/>
    </source>
</evidence>
<protein>
    <submittedName>
        <fullName evidence="8">Sterol 14-alpha-demethylase</fullName>
    </submittedName>
</protein>
<dbReference type="SUPFAM" id="SSF48264">
    <property type="entry name" value="Cytochrome P450"/>
    <property type="match status" value="1"/>
</dbReference>
<dbReference type="GO" id="GO:0020037">
    <property type="term" value="F:heme binding"/>
    <property type="evidence" value="ECO:0007669"/>
    <property type="project" value="InterPro"/>
</dbReference>
<dbReference type="GO" id="GO:0016705">
    <property type="term" value="F:oxidoreductase activity, acting on paired donors, with incorporation or reduction of molecular oxygen"/>
    <property type="evidence" value="ECO:0007669"/>
    <property type="project" value="InterPro"/>
</dbReference>
<reference evidence="8 9" key="1">
    <citation type="submission" date="2024-03" db="EMBL/GenBank/DDBJ databases">
        <title>The Acrasis kona genome and developmental transcriptomes reveal deep origins of eukaryotic multicellular pathways.</title>
        <authorList>
            <person name="Sheikh S."/>
            <person name="Fu C.-J."/>
            <person name="Brown M.W."/>
            <person name="Baldauf S.L."/>
        </authorList>
    </citation>
    <scope>NUCLEOTIDE SEQUENCE [LARGE SCALE GENOMIC DNA]</scope>
    <source>
        <strain evidence="8 9">ATCC MYA-3509</strain>
    </source>
</reference>
<gene>
    <name evidence="8" type="ORF">AKO1_009407</name>
</gene>
<keyword evidence="6" id="KW-0503">Monooxygenase</keyword>
<keyword evidence="6" id="KW-0560">Oxidoreductase</keyword>
<evidence type="ECO:0000256" key="3">
    <source>
        <dbReference type="ARBA" id="ARBA00022723"/>
    </source>
</evidence>
<dbReference type="Pfam" id="PF00067">
    <property type="entry name" value="p450"/>
    <property type="match status" value="1"/>
</dbReference>
<evidence type="ECO:0000313" key="9">
    <source>
        <dbReference type="Proteomes" id="UP001431209"/>
    </source>
</evidence>
<name>A0AAW2ZM64_9EUKA</name>
<dbReference type="InterPro" id="IPR036396">
    <property type="entry name" value="Cyt_P450_sf"/>
</dbReference>
<dbReference type="AlphaFoldDB" id="A0AAW2ZM64"/>
<keyword evidence="7" id="KW-0472">Membrane</keyword>
<organism evidence="8 9">
    <name type="scientific">Acrasis kona</name>
    <dbReference type="NCBI Taxonomy" id="1008807"/>
    <lineage>
        <taxon>Eukaryota</taxon>
        <taxon>Discoba</taxon>
        <taxon>Heterolobosea</taxon>
        <taxon>Tetramitia</taxon>
        <taxon>Eutetramitia</taxon>
        <taxon>Acrasidae</taxon>
        <taxon>Acrasis</taxon>
    </lineage>
</organism>
<dbReference type="Proteomes" id="UP001431209">
    <property type="component" value="Unassembled WGS sequence"/>
</dbReference>
<evidence type="ECO:0000256" key="6">
    <source>
        <dbReference type="RuleBase" id="RU000461"/>
    </source>
</evidence>
<keyword evidence="9" id="KW-1185">Reference proteome</keyword>
<dbReference type="PROSITE" id="PS00086">
    <property type="entry name" value="CYTOCHROME_P450"/>
    <property type="match status" value="1"/>
</dbReference>
<evidence type="ECO:0000313" key="8">
    <source>
        <dbReference type="EMBL" id="KAL0490058.1"/>
    </source>
</evidence>
<dbReference type="EMBL" id="JAOPGA020001632">
    <property type="protein sequence ID" value="KAL0490058.1"/>
    <property type="molecule type" value="Genomic_DNA"/>
</dbReference>
<evidence type="ECO:0000256" key="5">
    <source>
        <dbReference type="PIRSR" id="PIRSR602401-1"/>
    </source>
</evidence>
<dbReference type="GO" id="GO:0004497">
    <property type="term" value="F:monooxygenase activity"/>
    <property type="evidence" value="ECO:0007669"/>
    <property type="project" value="UniProtKB-KW"/>
</dbReference>
<accession>A0AAW2ZM64</accession>
<dbReference type="InterPro" id="IPR001128">
    <property type="entry name" value="Cyt_P450"/>
</dbReference>
<comment type="caution">
    <text evidence="8">The sequence shown here is derived from an EMBL/GenBank/DDBJ whole genome shotgun (WGS) entry which is preliminary data.</text>
</comment>
<keyword evidence="7" id="KW-0812">Transmembrane</keyword>
<keyword evidence="4 5" id="KW-0408">Iron</keyword>
<dbReference type="PANTHER" id="PTHR24304:SF2">
    <property type="entry name" value="24-HYDROXYCHOLESTEROL 7-ALPHA-HYDROXYLASE"/>
    <property type="match status" value="1"/>
</dbReference>
<dbReference type="GO" id="GO:0005506">
    <property type="term" value="F:iron ion binding"/>
    <property type="evidence" value="ECO:0007669"/>
    <property type="project" value="InterPro"/>
</dbReference>
<dbReference type="InterPro" id="IPR002401">
    <property type="entry name" value="Cyt_P450_E_grp-I"/>
</dbReference>
<dbReference type="InterPro" id="IPR050529">
    <property type="entry name" value="CYP450_sterol_14alpha_dmase"/>
</dbReference>
<evidence type="ECO:0000256" key="4">
    <source>
        <dbReference type="ARBA" id="ARBA00023004"/>
    </source>
</evidence>
<feature type="transmembrane region" description="Helical" evidence="7">
    <location>
        <begin position="47"/>
        <end position="67"/>
    </location>
</feature>
<dbReference type="Gene3D" id="1.10.630.10">
    <property type="entry name" value="Cytochrome P450"/>
    <property type="match status" value="1"/>
</dbReference>
<keyword evidence="2 5" id="KW-0349">Heme</keyword>
<dbReference type="PANTHER" id="PTHR24304">
    <property type="entry name" value="CYTOCHROME P450 FAMILY 7"/>
    <property type="match status" value="1"/>
</dbReference>
<sequence length="516" mass="58948">MDLQNNAVAKSSNMMLSIITIFLTVFILRSAYIYIKSLRTNSPPLIGGYFPFIGCSLQFLLNPVGFINNAREKYGSVFTMHIAGLNITMCTDISHIKLFYNSKEDQVSLYGAVSTFFSCVLPIDVDKLSVFDAISLKKLKTAQHKIFPNMHQYLDTMIERTNKYFDEKESYGFYNYLGTRGKEQGLVDLYNILPPLIVSVNSMCIVAPELSLPQYYHKFIACIRTMDETLESTALHVHKNFQWLHPSSRKAYSAFRELASILRDILIDRIDFRQERLDILKLTSMDEFGEDLMYDANFLKSVFDNLETRNKMYAMTARIFSLVYAGGTVSKSVASCMIDLLRRPEYMKRVKEEQAHCKEKYSDLLTQLSEMHFLEACINETCRRTTGPIVIRKLQKPLSLPQENLVIPQGHLMAISPYLLHHDPSTHKDPYVYDPSRWLNNNTDTTPGRVFHAFGGGSHACVGMKMAIVETKVIMGALLERFDWEITNEVSPPDFSVAGLAKPVVPCILKYTRKQL</sequence>
<comment type="similarity">
    <text evidence="1 6">Belongs to the cytochrome P450 family.</text>
</comment>
<feature type="transmembrane region" description="Helical" evidence="7">
    <location>
        <begin position="14"/>
        <end position="35"/>
    </location>
</feature>
<keyword evidence="3 5" id="KW-0479">Metal-binding</keyword>
<feature type="binding site" description="axial binding residue" evidence="5">
    <location>
        <position position="461"/>
    </location>
    <ligand>
        <name>heme</name>
        <dbReference type="ChEBI" id="CHEBI:30413"/>
    </ligand>
    <ligandPart>
        <name>Fe</name>
        <dbReference type="ChEBI" id="CHEBI:18248"/>
    </ligandPart>
</feature>